<dbReference type="RefSeq" id="WP_057839016.1">
    <property type="nucleotide sequence ID" value="NZ_LLXZ01000182.1"/>
</dbReference>
<dbReference type="STRING" id="280332.CQ12_38030"/>
<sequence length="327" mass="36673">MMGSAIHGGGEHSTTRDGFISAHELLRKVFSPIEWIVPDLIPEGLTIVASKSKMGKSWLMLDLAWQVAASHSFLGRQCARGDVLVLALEDSERRLKDRMQKLDLMFSPAHKEAQHRIHFKTTWRRSDLGGVADMAKWLDEHPATRLIIVDVWRKIAPPHKAGTIGYNQDYEHLNEIHRLANDRRIAIVLVMHLKKAPSETGDPFDDVMGSAGQVGVADTTLILRRTPTGVTLYARGRDVQEIELAVKFDADTCRWESLGDAEKLKQAQETNSIVNALRACGAEMTTLEIVERTGMERRIVDVELGRLAKQGKIRRTRRGVYEAVSVQ</sequence>
<dbReference type="InterPro" id="IPR036390">
    <property type="entry name" value="WH_DNA-bd_sf"/>
</dbReference>
<dbReference type="Proteomes" id="UP000050863">
    <property type="component" value="Unassembled WGS sequence"/>
</dbReference>
<organism evidence="1 2">
    <name type="scientific">Bradyrhizobium jicamae</name>
    <dbReference type="NCBI Taxonomy" id="280332"/>
    <lineage>
        <taxon>Bacteria</taxon>
        <taxon>Pseudomonadati</taxon>
        <taxon>Pseudomonadota</taxon>
        <taxon>Alphaproteobacteria</taxon>
        <taxon>Hyphomicrobiales</taxon>
        <taxon>Nitrobacteraceae</taxon>
        <taxon>Bradyrhizobium</taxon>
    </lineage>
</organism>
<dbReference type="InterPro" id="IPR027417">
    <property type="entry name" value="P-loop_NTPase"/>
</dbReference>
<dbReference type="AlphaFoldDB" id="A0A0R3KYU1"/>
<name>A0A0R3KYU1_9BRAD</name>
<dbReference type="EMBL" id="LLXZ01000182">
    <property type="protein sequence ID" value="KRQ98718.1"/>
    <property type="molecule type" value="Genomic_DNA"/>
</dbReference>
<comment type="caution">
    <text evidence="1">The sequence shown here is derived from an EMBL/GenBank/DDBJ whole genome shotgun (WGS) entry which is preliminary data.</text>
</comment>
<protein>
    <submittedName>
        <fullName evidence="1">Uncharacterized protein</fullName>
    </submittedName>
</protein>
<evidence type="ECO:0000313" key="2">
    <source>
        <dbReference type="Proteomes" id="UP000050863"/>
    </source>
</evidence>
<dbReference type="Pfam" id="PF13481">
    <property type="entry name" value="AAA_25"/>
    <property type="match status" value="1"/>
</dbReference>
<keyword evidence="2" id="KW-1185">Reference proteome</keyword>
<dbReference type="Gene3D" id="3.40.50.300">
    <property type="entry name" value="P-loop containing nucleotide triphosphate hydrolases"/>
    <property type="match status" value="1"/>
</dbReference>
<gene>
    <name evidence="1" type="ORF">CQ12_38030</name>
</gene>
<reference evidence="1 2" key="1">
    <citation type="submission" date="2014-03" db="EMBL/GenBank/DDBJ databases">
        <title>Bradyrhizobium valentinum sp. nov., isolated from effective nodules of Lupinus mariae-josephae, a lupine endemic of basic-lime soils in Eastern Spain.</title>
        <authorList>
            <person name="Duran D."/>
            <person name="Rey L."/>
            <person name="Navarro A."/>
            <person name="Busquets A."/>
            <person name="Imperial J."/>
            <person name="Ruiz-Argueso T."/>
        </authorList>
    </citation>
    <scope>NUCLEOTIDE SEQUENCE [LARGE SCALE GENOMIC DNA]</scope>
    <source>
        <strain evidence="1 2">PAC68</strain>
    </source>
</reference>
<dbReference type="SUPFAM" id="SSF46785">
    <property type="entry name" value="Winged helix' DNA-binding domain"/>
    <property type="match status" value="1"/>
</dbReference>
<dbReference type="SUPFAM" id="SSF52540">
    <property type="entry name" value="P-loop containing nucleoside triphosphate hydrolases"/>
    <property type="match status" value="1"/>
</dbReference>
<proteinExistence type="predicted"/>
<evidence type="ECO:0000313" key="1">
    <source>
        <dbReference type="EMBL" id="KRQ98718.1"/>
    </source>
</evidence>
<dbReference type="OrthoDB" id="9775547at2"/>
<accession>A0A0R3KYU1</accession>